<accession>A0A837P3T5</accession>
<protein>
    <submittedName>
        <fullName evidence="3">Phage protein</fullName>
    </submittedName>
</protein>
<dbReference type="CDD" id="cd00093">
    <property type="entry name" value="HTH_XRE"/>
    <property type="match status" value="1"/>
</dbReference>
<dbReference type="EMBL" id="LKLZ01000003">
    <property type="protein sequence ID" value="KPN43342.1"/>
    <property type="molecule type" value="Genomic_DNA"/>
</dbReference>
<evidence type="ECO:0000313" key="4">
    <source>
        <dbReference type="Proteomes" id="UP000050511"/>
    </source>
</evidence>
<dbReference type="GO" id="GO:0003677">
    <property type="term" value="F:DNA binding"/>
    <property type="evidence" value="ECO:0007669"/>
    <property type="project" value="UniProtKB-KW"/>
</dbReference>
<comment type="caution">
    <text evidence="3">The sequence shown here is derived from an EMBL/GenBank/DDBJ whole genome shotgun (WGS) entry which is preliminary data.</text>
</comment>
<dbReference type="InterPro" id="IPR010982">
    <property type="entry name" value="Lambda_DNA-bd_dom_sf"/>
</dbReference>
<feature type="domain" description="HTH cro/C1-type" evidence="2">
    <location>
        <begin position="5"/>
        <end position="59"/>
    </location>
</feature>
<dbReference type="InterPro" id="IPR001387">
    <property type="entry name" value="Cro/C1-type_HTH"/>
</dbReference>
<organism evidence="3 4">
    <name type="scientific">Lactiplantibacillus plantarum WJL</name>
    <dbReference type="NCBI Taxonomy" id="1350466"/>
    <lineage>
        <taxon>Bacteria</taxon>
        <taxon>Bacillati</taxon>
        <taxon>Bacillota</taxon>
        <taxon>Bacilli</taxon>
        <taxon>Lactobacillales</taxon>
        <taxon>Lactobacillaceae</taxon>
        <taxon>Lactiplantibacillus</taxon>
    </lineage>
</organism>
<name>A0A837P3T5_LACPN</name>
<dbReference type="RefSeq" id="WP_022638280.1">
    <property type="nucleotide sequence ID" value="NZ_AUTE01000016.1"/>
</dbReference>
<proteinExistence type="predicted"/>
<evidence type="ECO:0000256" key="1">
    <source>
        <dbReference type="ARBA" id="ARBA00023125"/>
    </source>
</evidence>
<keyword evidence="1" id="KW-0238">DNA-binding</keyword>
<sequence>MNNRIAMLRKKNGLTLDQMQKETGINRVTISQYERGKREPKLETWKRLADFFKVSVGYVQGISDIKSPKDFDELILNPNINYNSGSLNKAELQYIVDNLDAKIDDQYINTFNSLNHAFLSAPNIGKHEKENYLQIINSLEYPKDKRSLADINKYFITFYELLLLKFSTQDNNSHTERLLTLLDSFHKEQFHEELKHM</sequence>
<dbReference type="PANTHER" id="PTHR46558">
    <property type="entry name" value="TRACRIPTIONAL REGULATORY PROTEIN-RELATED-RELATED"/>
    <property type="match status" value="1"/>
</dbReference>
<reference evidence="3 4" key="1">
    <citation type="submission" date="2015-10" db="EMBL/GenBank/DDBJ databases">
        <title>Resequencing of Lactobacillus plantarum WJL strain genome.</title>
        <authorList>
            <person name="Martino M.E."/>
        </authorList>
    </citation>
    <scope>NUCLEOTIDE SEQUENCE [LARGE SCALE GENOMIC DNA]</scope>
    <source>
        <strain evidence="3 4">WJL</strain>
    </source>
</reference>
<dbReference type="PROSITE" id="PS50943">
    <property type="entry name" value="HTH_CROC1"/>
    <property type="match status" value="1"/>
</dbReference>
<dbReference type="Gene3D" id="1.10.260.40">
    <property type="entry name" value="lambda repressor-like DNA-binding domains"/>
    <property type="match status" value="1"/>
</dbReference>
<dbReference type="PANTHER" id="PTHR46558:SF11">
    <property type="entry name" value="HTH-TYPE TRANSCRIPTIONAL REGULATOR XRE"/>
    <property type="match status" value="1"/>
</dbReference>
<dbReference type="SUPFAM" id="SSF47413">
    <property type="entry name" value="lambda repressor-like DNA-binding domains"/>
    <property type="match status" value="1"/>
</dbReference>
<evidence type="ECO:0000313" key="3">
    <source>
        <dbReference type="EMBL" id="KPN43342.1"/>
    </source>
</evidence>
<dbReference type="Pfam" id="PF01381">
    <property type="entry name" value="HTH_3"/>
    <property type="match status" value="1"/>
</dbReference>
<dbReference type="AlphaFoldDB" id="A0A837P3T5"/>
<dbReference type="SMART" id="SM00530">
    <property type="entry name" value="HTH_XRE"/>
    <property type="match status" value="1"/>
</dbReference>
<gene>
    <name evidence="3" type="ORF">WJL_0415</name>
</gene>
<evidence type="ECO:0000259" key="2">
    <source>
        <dbReference type="PROSITE" id="PS50943"/>
    </source>
</evidence>
<dbReference type="Proteomes" id="UP000050511">
    <property type="component" value="Unassembled WGS sequence"/>
</dbReference>